<organism evidence="5">
    <name type="scientific">freshwater metagenome</name>
    <dbReference type="NCBI Taxonomy" id="449393"/>
    <lineage>
        <taxon>unclassified sequences</taxon>
        <taxon>metagenomes</taxon>
        <taxon>ecological metagenomes</taxon>
    </lineage>
</organism>
<dbReference type="InterPro" id="IPR009057">
    <property type="entry name" value="Homeodomain-like_sf"/>
</dbReference>
<dbReference type="PANTHER" id="PTHR30055:SF234">
    <property type="entry name" value="HTH-TYPE TRANSCRIPTIONAL REGULATOR BETI"/>
    <property type="match status" value="1"/>
</dbReference>
<sequence>MPEEMTTRERILEATYSCVARHGLDRTTLEDVARESGLSRATIYRVFPAGRDELLRAVVIWELERFFTQLATAVAAEPTFVGLIEEGLMYARAAIMKHAVLQTILRTEPERLLPLMTLEAERPVRFIVEYLTPLLEREESESRLRPGITVGDAAEYTARLVLSLIASPGNWDLSDPEVTRVLVREHLLAGVLTAEALEAP</sequence>
<evidence type="ECO:0000256" key="3">
    <source>
        <dbReference type="ARBA" id="ARBA00023163"/>
    </source>
</evidence>
<protein>
    <submittedName>
        <fullName evidence="5">Unannotated protein</fullName>
    </submittedName>
</protein>
<proteinExistence type="predicted"/>
<dbReference type="AlphaFoldDB" id="A0A6J6M2D0"/>
<dbReference type="GO" id="GO:0003700">
    <property type="term" value="F:DNA-binding transcription factor activity"/>
    <property type="evidence" value="ECO:0007669"/>
    <property type="project" value="TreeGrafter"/>
</dbReference>
<dbReference type="InterPro" id="IPR050109">
    <property type="entry name" value="HTH-type_TetR-like_transc_reg"/>
</dbReference>
<accession>A0A6J6M2D0</accession>
<dbReference type="Pfam" id="PF00440">
    <property type="entry name" value="TetR_N"/>
    <property type="match status" value="1"/>
</dbReference>
<evidence type="ECO:0000256" key="2">
    <source>
        <dbReference type="ARBA" id="ARBA00023125"/>
    </source>
</evidence>
<gene>
    <name evidence="5" type="ORF">UFOPK2242_01308</name>
</gene>
<keyword evidence="1" id="KW-0805">Transcription regulation</keyword>
<evidence type="ECO:0000256" key="1">
    <source>
        <dbReference type="ARBA" id="ARBA00023015"/>
    </source>
</evidence>
<evidence type="ECO:0000313" key="5">
    <source>
        <dbReference type="EMBL" id="CAB4668032.1"/>
    </source>
</evidence>
<keyword evidence="3" id="KW-0804">Transcription</keyword>
<keyword evidence="2" id="KW-0238">DNA-binding</keyword>
<dbReference type="SUPFAM" id="SSF46689">
    <property type="entry name" value="Homeodomain-like"/>
    <property type="match status" value="1"/>
</dbReference>
<dbReference type="EMBL" id="CAEZWM010000193">
    <property type="protein sequence ID" value="CAB4668032.1"/>
    <property type="molecule type" value="Genomic_DNA"/>
</dbReference>
<reference evidence="5" key="1">
    <citation type="submission" date="2020-05" db="EMBL/GenBank/DDBJ databases">
        <authorList>
            <person name="Chiriac C."/>
            <person name="Salcher M."/>
            <person name="Ghai R."/>
            <person name="Kavagutti S V."/>
        </authorList>
    </citation>
    <scope>NUCLEOTIDE SEQUENCE</scope>
</reference>
<name>A0A6J6M2D0_9ZZZZ</name>
<dbReference type="PROSITE" id="PS50977">
    <property type="entry name" value="HTH_TETR_2"/>
    <property type="match status" value="1"/>
</dbReference>
<dbReference type="PANTHER" id="PTHR30055">
    <property type="entry name" value="HTH-TYPE TRANSCRIPTIONAL REGULATOR RUTR"/>
    <property type="match status" value="1"/>
</dbReference>
<evidence type="ECO:0000259" key="4">
    <source>
        <dbReference type="PROSITE" id="PS50977"/>
    </source>
</evidence>
<dbReference type="Gene3D" id="1.10.357.10">
    <property type="entry name" value="Tetracycline Repressor, domain 2"/>
    <property type="match status" value="1"/>
</dbReference>
<dbReference type="InterPro" id="IPR001647">
    <property type="entry name" value="HTH_TetR"/>
</dbReference>
<feature type="domain" description="HTH tetR-type" evidence="4">
    <location>
        <begin position="5"/>
        <end position="65"/>
    </location>
</feature>
<dbReference type="GO" id="GO:0000976">
    <property type="term" value="F:transcription cis-regulatory region binding"/>
    <property type="evidence" value="ECO:0007669"/>
    <property type="project" value="TreeGrafter"/>
</dbReference>